<evidence type="ECO:0000313" key="1">
    <source>
        <dbReference type="EMBL" id="SVE31637.1"/>
    </source>
</evidence>
<gene>
    <name evidence="1" type="ORF">METZ01_LOCUS484491</name>
</gene>
<protein>
    <submittedName>
        <fullName evidence="1">Uncharacterized protein</fullName>
    </submittedName>
</protein>
<feature type="non-terminal residue" evidence="1">
    <location>
        <position position="25"/>
    </location>
</feature>
<reference evidence="1" key="1">
    <citation type="submission" date="2018-05" db="EMBL/GenBank/DDBJ databases">
        <authorList>
            <person name="Lanie J.A."/>
            <person name="Ng W.-L."/>
            <person name="Kazmierczak K.M."/>
            <person name="Andrzejewski T.M."/>
            <person name="Davidsen T.M."/>
            <person name="Wayne K.J."/>
            <person name="Tettelin H."/>
            <person name="Glass J.I."/>
            <person name="Rusch D."/>
            <person name="Podicherti R."/>
            <person name="Tsui H.-C.T."/>
            <person name="Winkler M.E."/>
        </authorList>
    </citation>
    <scope>NUCLEOTIDE SEQUENCE</scope>
</reference>
<name>A0A383CGZ3_9ZZZZ</name>
<sequence>MKTENLTNGLFTDYYKNGQIRVEGN</sequence>
<proteinExistence type="predicted"/>
<dbReference type="AlphaFoldDB" id="A0A383CGZ3"/>
<organism evidence="1">
    <name type="scientific">marine metagenome</name>
    <dbReference type="NCBI Taxonomy" id="408172"/>
    <lineage>
        <taxon>unclassified sequences</taxon>
        <taxon>metagenomes</taxon>
        <taxon>ecological metagenomes</taxon>
    </lineage>
</organism>
<accession>A0A383CGZ3</accession>
<dbReference type="EMBL" id="UINC01208874">
    <property type="protein sequence ID" value="SVE31637.1"/>
    <property type="molecule type" value="Genomic_DNA"/>
</dbReference>